<dbReference type="SUPFAM" id="SSF56112">
    <property type="entry name" value="Protein kinase-like (PK-like)"/>
    <property type="match status" value="1"/>
</dbReference>
<keyword evidence="2" id="KW-1185">Reference proteome</keyword>
<gene>
    <name evidence="1" type="ORF">ARMSODRAFT_955136</name>
</gene>
<dbReference type="PANTHER" id="PTHR21310:SF15">
    <property type="entry name" value="AMINOGLYCOSIDE PHOSPHOTRANSFERASE DOMAIN-CONTAINING PROTEIN"/>
    <property type="match status" value="1"/>
</dbReference>
<reference evidence="2" key="1">
    <citation type="journal article" date="2017" name="Nat. Ecol. Evol.">
        <title>Genome expansion and lineage-specific genetic innovations in the forest pathogenic fungi Armillaria.</title>
        <authorList>
            <person name="Sipos G."/>
            <person name="Prasanna A.N."/>
            <person name="Walter M.C."/>
            <person name="O'Connor E."/>
            <person name="Balint B."/>
            <person name="Krizsan K."/>
            <person name="Kiss B."/>
            <person name="Hess J."/>
            <person name="Varga T."/>
            <person name="Slot J."/>
            <person name="Riley R."/>
            <person name="Boka B."/>
            <person name="Rigling D."/>
            <person name="Barry K."/>
            <person name="Lee J."/>
            <person name="Mihaltcheva S."/>
            <person name="LaButti K."/>
            <person name="Lipzen A."/>
            <person name="Waldron R."/>
            <person name="Moloney N.M."/>
            <person name="Sperisen C."/>
            <person name="Kredics L."/>
            <person name="Vagvoelgyi C."/>
            <person name="Patrignani A."/>
            <person name="Fitzpatrick D."/>
            <person name="Nagy I."/>
            <person name="Doyle S."/>
            <person name="Anderson J.B."/>
            <person name="Grigoriev I.V."/>
            <person name="Gueldener U."/>
            <person name="Muensterkoetter M."/>
            <person name="Nagy L.G."/>
        </authorList>
    </citation>
    <scope>NUCLEOTIDE SEQUENCE [LARGE SCALE GENOMIC DNA]</scope>
    <source>
        <strain evidence="2">28-4</strain>
    </source>
</reference>
<protein>
    <recommendedName>
        <fullName evidence="3">Aminoglycoside phosphotransferase domain-containing protein</fullName>
    </recommendedName>
</protein>
<evidence type="ECO:0000313" key="2">
    <source>
        <dbReference type="Proteomes" id="UP000218334"/>
    </source>
</evidence>
<proteinExistence type="predicted"/>
<sequence length="183" mass="21854">MSFDDERCATSWPLRPGPPKFLEKYGWYWKCKYMYWGASYRLSETLSYLWDLTIGRRFYIKSYYRRPISTDIATMRFVSTHTTIPIPHVYFHFRWLSWRYIVMDRTPGVVLDDVWRDMSLDGKIAIAAQLKDCFDQLRAIPPPKLPSIYSVTGGPIICSRLHAHMEWCGPYRDEEHLNTQLRR</sequence>
<dbReference type="AlphaFoldDB" id="A0A2H3C3E5"/>
<dbReference type="PANTHER" id="PTHR21310">
    <property type="entry name" value="AMINOGLYCOSIDE PHOSPHOTRANSFERASE-RELATED-RELATED"/>
    <property type="match status" value="1"/>
</dbReference>
<dbReference type="Proteomes" id="UP000218334">
    <property type="component" value="Unassembled WGS sequence"/>
</dbReference>
<dbReference type="InterPro" id="IPR051678">
    <property type="entry name" value="AGP_Transferase"/>
</dbReference>
<dbReference type="InterPro" id="IPR011009">
    <property type="entry name" value="Kinase-like_dom_sf"/>
</dbReference>
<organism evidence="1 2">
    <name type="scientific">Armillaria solidipes</name>
    <dbReference type="NCBI Taxonomy" id="1076256"/>
    <lineage>
        <taxon>Eukaryota</taxon>
        <taxon>Fungi</taxon>
        <taxon>Dikarya</taxon>
        <taxon>Basidiomycota</taxon>
        <taxon>Agaricomycotina</taxon>
        <taxon>Agaricomycetes</taxon>
        <taxon>Agaricomycetidae</taxon>
        <taxon>Agaricales</taxon>
        <taxon>Marasmiineae</taxon>
        <taxon>Physalacriaceae</taxon>
        <taxon>Armillaria</taxon>
    </lineage>
</organism>
<name>A0A2H3C3E5_9AGAR</name>
<evidence type="ECO:0000313" key="1">
    <source>
        <dbReference type="EMBL" id="PBK71337.1"/>
    </source>
</evidence>
<dbReference type="STRING" id="1076256.A0A2H3C3E5"/>
<dbReference type="EMBL" id="KZ293424">
    <property type="protein sequence ID" value="PBK71337.1"/>
    <property type="molecule type" value="Genomic_DNA"/>
</dbReference>
<accession>A0A2H3C3E5</accession>
<evidence type="ECO:0008006" key="3">
    <source>
        <dbReference type="Google" id="ProtNLM"/>
    </source>
</evidence>